<comment type="subcellular location">
    <subcellularLocation>
        <location evidence="2 14 15">Cytoplasm</location>
    </subcellularLocation>
</comment>
<dbReference type="GO" id="GO:0015937">
    <property type="term" value="P:coenzyme A biosynthetic process"/>
    <property type="evidence" value="ECO:0007669"/>
    <property type="project" value="UniProtKB-UniRule"/>
</dbReference>
<dbReference type="GO" id="GO:0005737">
    <property type="term" value="C:cytoplasm"/>
    <property type="evidence" value="ECO:0007669"/>
    <property type="project" value="UniProtKB-SubCell"/>
</dbReference>
<evidence type="ECO:0000256" key="10">
    <source>
        <dbReference type="ARBA" id="ARBA00022777"/>
    </source>
</evidence>
<evidence type="ECO:0000256" key="14">
    <source>
        <dbReference type="HAMAP-Rule" id="MF_00215"/>
    </source>
</evidence>
<sequence>MLDTSAYHIIDRQQWAAYRDQNQPGPTLSLTEAQLQRLVSLNDEISLQDAKEVYQPLTQLVSLYVHNYWQFSDRRNQFLGIQDQVPPFIIGISGSVAVGKSTAARLLRLFLAQAFPDIQVDLVTTDGFLYPNRILRQHNLMSRKGFPESYDMDRLIQFLSDVKNNVQNISYPMYSHEIYDIVPGRSRVLENPQILIVEGINVFQVPANKNILMTEFYHLSIYVDADTDLIAKWYLERFNILRDQANSPDEYYYRFAKMSYAEAQAYAKNIWETINLVNLDKYILPTRDRADIIIHKTDNHYIDELWMKKY</sequence>
<dbReference type="InterPro" id="IPR004566">
    <property type="entry name" value="PanK"/>
</dbReference>
<comment type="catalytic activity">
    <reaction evidence="1 14 15">
        <text>(R)-pantothenate + ATP = (R)-4'-phosphopantothenate + ADP + H(+)</text>
        <dbReference type="Rhea" id="RHEA:16373"/>
        <dbReference type="ChEBI" id="CHEBI:10986"/>
        <dbReference type="ChEBI" id="CHEBI:15378"/>
        <dbReference type="ChEBI" id="CHEBI:29032"/>
        <dbReference type="ChEBI" id="CHEBI:30616"/>
        <dbReference type="ChEBI" id="CHEBI:456216"/>
        <dbReference type="EC" id="2.7.1.33"/>
    </reaction>
</comment>
<evidence type="ECO:0000256" key="8">
    <source>
        <dbReference type="ARBA" id="ARBA00022679"/>
    </source>
</evidence>
<reference evidence="16 17" key="1">
    <citation type="journal article" date="2016" name="Genome Announc.">
        <title>Complete Genome Sequences of Aerococcus christensenii CCUG 28831T, Aerococcus sanguinicola CCUG 43001T, Aerococcus urinae CCUG 36881T, Aerococcus urinaeequi CCUG 28094T, Aerococcus urinaehominis CCUG 42038 BT, and Aerococcus viridans CCUG 4311T.</title>
        <authorList>
            <person name="Carkaci D."/>
            <person name="Dargis R."/>
            <person name="Nielsen X.C."/>
            <person name="Skovgaard O."/>
            <person name="Fuursted K."/>
            <person name="Christensen J.J."/>
        </authorList>
    </citation>
    <scope>NUCLEOTIDE SEQUENCE [LARGE SCALE GENOMIC DNA]</scope>
    <source>
        <strain evidence="16 17">CCUG42038B</strain>
    </source>
</reference>
<evidence type="ECO:0000256" key="13">
    <source>
        <dbReference type="ARBA" id="ARBA00032866"/>
    </source>
</evidence>
<gene>
    <name evidence="14" type="primary">coaA</name>
    <name evidence="16" type="ORF">AWM75_07305</name>
</gene>
<keyword evidence="7 14" id="KW-0963">Cytoplasm</keyword>
<dbReference type="OrthoDB" id="1550976at2"/>
<evidence type="ECO:0000256" key="5">
    <source>
        <dbReference type="ARBA" id="ARBA00012102"/>
    </source>
</evidence>
<organism evidence="16 17">
    <name type="scientific">Aerococcus urinaehominis</name>
    <dbReference type="NCBI Taxonomy" id="128944"/>
    <lineage>
        <taxon>Bacteria</taxon>
        <taxon>Bacillati</taxon>
        <taxon>Bacillota</taxon>
        <taxon>Bacilli</taxon>
        <taxon>Lactobacillales</taxon>
        <taxon>Aerococcaceae</taxon>
        <taxon>Aerococcus</taxon>
    </lineage>
</organism>
<comment type="similarity">
    <text evidence="4 14 15">Belongs to the prokaryotic pantothenate kinase family.</text>
</comment>
<dbReference type="NCBIfam" id="TIGR00554">
    <property type="entry name" value="panK_bact"/>
    <property type="match status" value="1"/>
</dbReference>
<dbReference type="KEGG" id="auh:AWM75_07305"/>
<dbReference type="RefSeq" id="WP_067980206.1">
    <property type="nucleotide sequence ID" value="NZ_CP014163.1"/>
</dbReference>
<dbReference type="STRING" id="128944.AWM75_07305"/>
<dbReference type="Proteomes" id="UP000062260">
    <property type="component" value="Chromosome"/>
</dbReference>
<keyword evidence="17" id="KW-1185">Reference proteome</keyword>
<keyword evidence="8 14" id="KW-0808">Transferase</keyword>
<evidence type="ECO:0000256" key="9">
    <source>
        <dbReference type="ARBA" id="ARBA00022741"/>
    </source>
</evidence>
<name>A0A0X8FM16_9LACT</name>
<protein>
    <recommendedName>
        <fullName evidence="6 14">Pantothenate kinase</fullName>
        <ecNumber evidence="5 14">2.7.1.33</ecNumber>
    </recommendedName>
    <alternativeName>
        <fullName evidence="13 14">Pantothenic acid kinase</fullName>
    </alternativeName>
</protein>
<dbReference type="AlphaFoldDB" id="A0A0X8FM16"/>
<comment type="pathway">
    <text evidence="3 14 15">Cofactor biosynthesis; coenzyme A biosynthesis; CoA from (R)-pantothenate: step 1/5.</text>
</comment>
<dbReference type="PIRSF" id="PIRSF000545">
    <property type="entry name" value="Pantothenate_kin"/>
    <property type="match status" value="1"/>
</dbReference>
<dbReference type="PANTHER" id="PTHR10285">
    <property type="entry name" value="URIDINE KINASE"/>
    <property type="match status" value="1"/>
</dbReference>
<evidence type="ECO:0000256" key="1">
    <source>
        <dbReference type="ARBA" id="ARBA00001206"/>
    </source>
</evidence>
<dbReference type="InterPro" id="IPR006083">
    <property type="entry name" value="PRK/URK"/>
</dbReference>
<dbReference type="UniPathway" id="UPA00241">
    <property type="reaction ID" value="UER00352"/>
</dbReference>
<evidence type="ECO:0000256" key="15">
    <source>
        <dbReference type="RuleBase" id="RU003530"/>
    </source>
</evidence>
<evidence type="ECO:0000313" key="17">
    <source>
        <dbReference type="Proteomes" id="UP000062260"/>
    </source>
</evidence>
<keyword evidence="9 14" id="KW-0547">Nucleotide-binding</keyword>
<dbReference type="Gene3D" id="3.40.50.300">
    <property type="entry name" value="P-loop containing nucleotide triphosphate hydrolases"/>
    <property type="match status" value="1"/>
</dbReference>
<dbReference type="SUPFAM" id="SSF52540">
    <property type="entry name" value="P-loop containing nucleoside triphosphate hydrolases"/>
    <property type="match status" value="1"/>
</dbReference>
<evidence type="ECO:0000256" key="2">
    <source>
        <dbReference type="ARBA" id="ARBA00004496"/>
    </source>
</evidence>
<evidence type="ECO:0000256" key="6">
    <source>
        <dbReference type="ARBA" id="ARBA00015080"/>
    </source>
</evidence>
<dbReference type="InterPro" id="IPR027417">
    <property type="entry name" value="P-loop_NTPase"/>
</dbReference>
<evidence type="ECO:0000256" key="11">
    <source>
        <dbReference type="ARBA" id="ARBA00022840"/>
    </source>
</evidence>
<reference evidence="17" key="2">
    <citation type="submission" date="2016-01" db="EMBL/GenBank/DDBJ databases">
        <title>Six Aerococcus type strain genome sequencing and assembly using PacBio and Illumina Hiseq.</title>
        <authorList>
            <person name="Carkaci D."/>
            <person name="Dargis R."/>
            <person name="Nielsen X.C."/>
            <person name="Skovgaard O."/>
            <person name="Fuursted K."/>
            <person name="Christensen J.J."/>
        </authorList>
    </citation>
    <scope>NUCLEOTIDE SEQUENCE [LARGE SCALE GENOMIC DNA]</scope>
    <source>
        <strain evidence="17">CCUG42038B</strain>
    </source>
</reference>
<evidence type="ECO:0000313" key="16">
    <source>
        <dbReference type="EMBL" id="AMB99780.1"/>
    </source>
</evidence>
<evidence type="ECO:0000256" key="4">
    <source>
        <dbReference type="ARBA" id="ARBA00006087"/>
    </source>
</evidence>
<dbReference type="EC" id="2.7.1.33" evidence="5 14"/>
<dbReference type="EMBL" id="CP014163">
    <property type="protein sequence ID" value="AMB99780.1"/>
    <property type="molecule type" value="Genomic_DNA"/>
</dbReference>
<accession>A0A0X8FM16</accession>
<evidence type="ECO:0000256" key="3">
    <source>
        <dbReference type="ARBA" id="ARBA00005225"/>
    </source>
</evidence>
<dbReference type="GO" id="GO:0005524">
    <property type="term" value="F:ATP binding"/>
    <property type="evidence" value="ECO:0007669"/>
    <property type="project" value="UniProtKB-UniRule"/>
</dbReference>
<evidence type="ECO:0000256" key="7">
    <source>
        <dbReference type="ARBA" id="ARBA00022490"/>
    </source>
</evidence>
<keyword evidence="11 14" id="KW-0067">ATP-binding</keyword>
<dbReference type="HAMAP" id="MF_00215">
    <property type="entry name" value="Pantothen_kinase_1"/>
    <property type="match status" value="1"/>
</dbReference>
<dbReference type="CDD" id="cd02025">
    <property type="entry name" value="PanK"/>
    <property type="match status" value="1"/>
</dbReference>
<keyword evidence="12 14" id="KW-0173">Coenzyme A biosynthesis</keyword>
<dbReference type="GO" id="GO:0004594">
    <property type="term" value="F:pantothenate kinase activity"/>
    <property type="evidence" value="ECO:0007669"/>
    <property type="project" value="UniProtKB-UniRule"/>
</dbReference>
<proteinExistence type="inferred from homology"/>
<dbReference type="Pfam" id="PF00485">
    <property type="entry name" value="PRK"/>
    <property type="match status" value="1"/>
</dbReference>
<feature type="binding site" evidence="14">
    <location>
        <begin position="94"/>
        <end position="101"/>
    </location>
    <ligand>
        <name>ATP</name>
        <dbReference type="ChEBI" id="CHEBI:30616"/>
    </ligand>
</feature>
<evidence type="ECO:0000256" key="12">
    <source>
        <dbReference type="ARBA" id="ARBA00022993"/>
    </source>
</evidence>
<keyword evidence="10 14" id="KW-0418">Kinase</keyword>